<proteinExistence type="predicted"/>
<name>A0A6C0IB00_9ZZZZ</name>
<evidence type="ECO:0000313" key="1">
    <source>
        <dbReference type="EMBL" id="QHT89982.1"/>
    </source>
</evidence>
<protein>
    <submittedName>
        <fullName evidence="1">Uncharacterized protein</fullName>
    </submittedName>
</protein>
<accession>A0A6C0IB00</accession>
<dbReference type="AlphaFoldDB" id="A0A6C0IB00"/>
<organism evidence="1">
    <name type="scientific">viral metagenome</name>
    <dbReference type="NCBI Taxonomy" id="1070528"/>
    <lineage>
        <taxon>unclassified sequences</taxon>
        <taxon>metagenomes</taxon>
        <taxon>organismal metagenomes</taxon>
    </lineage>
</organism>
<sequence>MSSEDNLYADFIYNLALKDGISASDSQILSEIAVFQKRYVGIRYPELYEKKLSTLMRKHHKPPHN</sequence>
<reference evidence="1" key="1">
    <citation type="journal article" date="2020" name="Nature">
        <title>Giant virus diversity and host interactions through global metagenomics.</title>
        <authorList>
            <person name="Schulz F."/>
            <person name="Roux S."/>
            <person name="Paez-Espino D."/>
            <person name="Jungbluth S."/>
            <person name="Walsh D.A."/>
            <person name="Denef V.J."/>
            <person name="McMahon K.D."/>
            <person name="Konstantinidis K.T."/>
            <person name="Eloe-Fadrosh E.A."/>
            <person name="Kyrpides N.C."/>
            <person name="Woyke T."/>
        </authorList>
    </citation>
    <scope>NUCLEOTIDE SEQUENCE</scope>
    <source>
        <strain evidence="1">GVMAG-M-3300023184-62</strain>
    </source>
</reference>
<dbReference type="EMBL" id="MN740152">
    <property type="protein sequence ID" value="QHT89982.1"/>
    <property type="molecule type" value="Genomic_DNA"/>
</dbReference>